<name>A0A182NWW8_9DIPT</name>
<evidence type="ECO:0000256" key="1">
    <source>
        <dbReference type="SAM" id="MobiDB-lite"/>
    </source>
</evidence>
<reference evidence="2" key="2">
    <citation type="submission" date="2020-05" db="UniProtKB">
        <authorList>
            <consortium name="EnsemblMetazoa"/>
        </authorList>
    </citation>
    <scope>IDENTIFICATION</scope>
    <source>
        <strain evidence="2">WRAIR2</strain>
    </source>
</reference>
<accession>A0A182NWW8</accession>
<sequence>MQSAVHAESVHFSNVPKHGTWLFLCTSNQRSERNRSPHHAHRSVARRRPQSAPETRLPPSAWYAAARWETCQSTRSKIDHNIRHRARGVHRRG</sequence>
<feature type="compositionally biased region" description="Basic residues" evidence="1">
    <location>
        <begin position="36"/>
        <end position="49"/>
    </location>
</feature>
<evidence type="ECO:0000313" key="3">
    <source>
        <dbReference type="Proteomes" id="UP000075884"/>
    </source>
</evidence>
<dbReference type="Proteomes" id="UP000075884">
    <property type="component" value="Unassembled WGS sequence"/>
</dbReference>
<evidence type="ECO:0000313" key="2">
    <source>
        <dbReference type="EnsemblMetazoa" id="ADIR014371-PA"/>
    </source>
</evidence>
<keyword evidence="3" id="KW-1185">Reference proteome</keyword>
<proteinExistence type="predicted"/>
<dbReference type="EnsemblMetazoa" id="ADIR014371-RA">
    <property type="protein sequence ID" value="ADIR014371-PA"/>
    <property type="gene ID" value="ADIR014371"/>
</dbReference>
<organism evidence="2 3">
    <name type="scientific">Anopheles dirus</name>
    <dbReference type="NCBI Taxonomy" id="7168"/>
    <lineage>
        <taxon>Eukaryota</taxon>
        <taxon>Metazoa</taxon>
        <taxon>Ecdysozoa</taxon>
        <taxon>Arthropoda</taxon>
        <taxon>Hexapoda</taxon>
        <taxon>Insecta</taxon>
        <taxon>Pterygota</taxon>
        <taxon>Neoptera</taxon>
        <taxon>Endopterygota</taxon>
        <taxon>Diptera</taxon>
        <taxon>Nematocera</taxon>
        <taxon>Culicoidea</taxon>
        <taxon>Culicidae</taxon>
        <taxon>Anophelinae</taxon>
        <taxon>Anopheles</taxon>
    </lineage>
</organism>
<dbReference type="AlphaFoldDB" id="A0A182NWW8"/>
<dbReference type="VEuPathDB" id="VectorBase:ADIR014371"/>
<protein>
    <submittedName>
        <fullName evidence="2">Uncharacterized protein</fullName>
    </submittedName>
</protein>
<feature type="region of interest" description="Disordered" evidence="1">
    <location>
        <begin position="30"/>
        <end position="58"/>
    </location>
</feature>
<reference evidence="3" key="1">
    <citation type="submission" date="2013-03" db="EMBL/GenBank/DDBJ databases">
        <title>The Genome Sequence of Anopheles dirus WRAIR2.</title>
        <authorList>
            <consortium name="The Broad Institute Genomics Platform"/>
            <person name="Neafsey D.E."/>
            <person name="Walton C."/>
            <person name="Walker B."/>
            <person name="Young S.K."/>
            <person name="Zeng Q."/>
            <person name="Gargeya S."/>
            <person name="Fitzgerald M."/>
            <person name="Haas B."/>
            <person name="Abouelleil A."/>
            <person name="Allen A.W."/>
            <person name="Alvarado L."/>
            <person name="Arachchi H.M."/>
            <person name="Berlin A.M."/>
            <person name="Chapman S.B."/>
            <person name="Gainer-Dewar J."/>
            <person name="Goldberg J."/>
            <person name="Griggs A."/>
            <person name="Gujja S."/>
            <person name="Hansen M."/>
            <person name="Howarth C."/>
            <person name="Imamovic A."/>
            <person name="Ireland A."/>
            <person name="Larimer J."/>
            <person name="McCowan C."/>
            <person name="Murphy C."/>
            <person name="Pearson M."/>
            <person name="Poon T.W."/>
            <person name="Priest M."/>
            <person name="Roberts A."/>
            <person name="Saif S."/>
            <person name="Shea T."/>
            <person name="Sisk P."/>
            <person name="Sykes S."/>
            <person name="Wortman J."/>
            <person name="Nusbaum C."/>
            <person name="Birren B."/>
        </authorList>
    </citation>
    <scope>NUCLEOTIDE SEQUENCE [LARGE SCALE GENOMIC DNA]</scope>
    <source>
        <strain evidence="3">WRAIR2</strain>
    </source>
</reference>